<feature type="region of interest" description="Disordered" evidence="1">
    <location>
        <begin position="22"/>
        <end position="51"/>
    </location>
</feature>
<evidence type="ECO:0000313" key="3">
    <source>
        <dbReference type="Proteomes" id="UP000317243"/>
    </source>
</evidence>
<dbReference type="EMBL" id="SIHI01000071">
    <property type="protein sequence ID" value="TWT35096.1"/>
    <property type="molecule type" value="Genomic_DNA"/>
</dbReference>
<keyword evidence="3" id="KW-1185">Reference proteome</keyword>
<dbReference type="Proteomes" id="UP000317243">
    <property type="component" value="Unassembled WGS sequence"/>
</dbReference>
<proteinExistence type="predicted"/>
<accession>A0A5C5V921</accession>
<evidence type="ECO:0000256" key="1">
    <source>
        <dbReference type="SAM" id="MobiDB-lite"/>
    </source>
</evidence>
<organism evidence="2 3">
    <name type="scientific">Thalassoglobus neptunius</name>
    <dbReference type="NCBI Taxonomy" id="1938619"/>
    <lineage>
        <taxon>Bacteria</taxon>
        <taxon>Pseudomonadati</taxon>
        <taxon>Planctomycetota</taxon>
        <taxon>Planctomycetia</taxon>
        <taxon>Planctomycetales</taxon>
        <taxon>Planctomycetaceae</taxon>
        <taxon>Thalassoglobus</taxon>
    </lineage>
</organism>
<evidence type="ECO:0000313" key="2">
    <source>
        <dbReference type="EMBL" id="TWT35096.1"/>
    </source>
</evidence>
<name>A0A5C5V921_9PLAN</name>
<reference evidence="2 3" key="1">
    <citation type="submission" date="2019-02" db="EMBL/GenBank/DDBJ databases">
        <title>Deep-cultivation of Planctomycetes and their phenomic and genomic characterization uncovers novel biology.</title>
        <authorList>
            <person name="Wiegand S."/>
            <person name="Jogler M."/>
            <person name="Boedeker C."/>
            <person name="Pinto D."/>
            <person name="Vollmers J."/>
            <person name="Rivas-Marin E."/>
            <person name="Kohn T."/>
            <person name="Peeters S.H."/>
            <person name="Heuer A."/>
            <person name="Rast P."/>
            <person name="Oberbeckmann S."/>
            <person name="Bunk B."/>
            <person name="Jeske O."/>
            <person name="Meyerdierks A."/>
            <person name="Storesund J.E."/>
            <person name="Kallscheuer N."/>
            <person name="Luecker S."/>
            <person name="Lage O.M."/>
            <person name="Pohl T."/>
            <person name="Merkel B.J."/>
            <person name="Hornburger P."/>
            <person name="Mueller R.-W."/>
            <person name="Bruemmer F."/>
            <person name="Labrenz M."/>
            <person name="Spormann A.M."/>
            <person name="Op Den Camp H."/>
            <person name="Overmann J."/>
            <person name="Amann R."/>
            <person name="Jetten M.S.M."/>
            <person name="Mascher T."/>
            <person name="Medema M.H."/>
            <person name="Devos D.P."/>
            <person name="Kaster A.-K."/>
            <person name="Ovreas L."/>
            <person name="Rohde M."/>
            <person name="Galperin M.Y."/>
            <person name="Jogler C."/>
        </authorList>
    </citation>
    <scope>NUCLEOTIDE SEQUENCE [LARGE SCALE GENOMIC DNA]</scope>
    <source>
        <strain evidence="2 3">KOR42</strain>
    </source>
</reference>
<comment type="caution">
    <text evidence="2">The sequence shown here is derived from an EMBL/GenBank/DDBJ whole genome shotgun (WGS) entry which is preliminary data.</text>
</comment>
<dbReference type="AlphaFoldDB" id="A0A5C5V921"/>
<sequence>MLSRDGLVKVLDMGLASIDKSLQLNPLPDGNDPDASPDKNQSYLTEPGMLC</sequence>
<protein>
    <submittedName>
        <fullName evidence="2">Uncharacterized protein</fullName>
    </submittedName>
</protein>
<dbReference type="RefSeq" id="WP_231741120.1">
    <property type="nucleotide sequence ID" value="NZ_SIHI01000071.1"/>
</dbReference>
<gene>
    <name evidence="2" type="ORF">KOR42_51910</name>
</gene>